<dbReference type="Pfam" id="PF07715">
    <property type="entry name" value="Plug"/>
    <property type="match status" value="1"/>
</dbReference>
<dbReference type="NCBIfam" id="TIGR04057">
    <property type="entry name" value="SusC_RagA_signa"/>
    <property type="match status" value="1"/>
</dbReference>
<dbReference type="NCBIfam" id="TIGR04056">
    <property type="entry name" value="OMP_RagA_SusC"/>
    <property type="match status" value="1"/>
</dbReference>
<dbReference type="SUPFAM" id="SSF49464">
    <property type="entry name" value="Carboxypeptidase regulatory domain-like"/>
    <property type="match status" value="1"/>
</dbReference>
<dbReference type="GO" id="GO:0009279">
    <property type="term" value="C:cell outer membrane"/>
    <property type="evidence" value="ECO:0007669"/>
    <property type="project" value="UniProtKB-SubCell"/>
</dbReference>
<dbReference type="InterPro" id="IPR039426">
    <property type="entry name" value="TonB-dep_rcpt-like"/>
</dbReference>
<dbReference type="Gene3D" id="2.60.40.1120">
    <property type="entry name" value="Carboxypeptidase-like, regulatory domain"/>
    <property type="match status" value="1"/>
</dbReference>
<dbReference type="EMBL" id="SNRY01000062">
    <property type="protein sequence ID" value="KAA6348725.1"/>
    <property type="molecule type" value="Genomic_DNA"/>
</dbReference>
<accession>A0A5J4SU71</accession>
<dbReference type="AlphaFoldDB" id="A0A5J4SU71"/>
<dbReference type="Pfam" id="PF13715">
    <property type="entry name" value="CarbopepD_reg_2"/>
    <property type="match status" value="1"/>
</dbReference>
<keyword evidence="2" id="KW-0813">Transport</keyword>
<dbReference type="InterPro" id="IPR023997">
    <property type="entry name" value="TonB-dep_OMP_SusC/RagA_CS"/>
</dbReference>
<evidence type="ECO:0000259" key="6">
    <source>
        <dbReference type="Pfam" id="PF07715"/>
    </source>
</evidence>
<comment type="subcellular location">
    <subcellularLocation>
        <location evidence="1">Cell outer membrane</location>
        <topology evidence="1">Multi-pass membrane protein</topology>
    </subcellularLocation>
</comment>
<feature type="domain" description="TonB-dependent receptor plug" evidence="6">
    <location>
        <begin position="140"/>
        <end position="257"/>
    </location>
</feature>
<dbReference type="Gene3D" id="2.170.130.10">
    <property type="entry name" value="TonB-dependent receptor, plug domain"/>
    <property type="match status" value="1"/>
</dbReference>
<keyword evidence="4" id="KW-0472">Membrane</keyword>
<dbReference type="InterPro" id="IPR023996">
    <property type="entry name" value="TonB-dep_OMP_SusC/RagA"/>
</dbReference>
<sequence>MTKLFRFLGNCKRFPIYFHKLFVSRMLIILLLSSFAFHANAQSRVLEGYVYDSYSKQAVIGATVIAIESRNSNGTVTDINGKFTLRVDHALPLTLQVSYIGYKTGEVIVYEPSGITIELSEDVNKLNEVVVIGYAQSLKSAVTSAVTTVKVDQIANVPSASITEKLQGAVPGLLISRDTGAPGAGSFIRLRGATSLGGGSPLYIIDGVATTGSSQRINLSQDADPLAEFNPDDIETVTILKDASATAAYGARAANGVILITTKRGARNSQTRVRFKAEVGLSKSDNLWPLTTGPEHAEIVNEAYKNDGLWSQRPFRPVSEGGIGLPEEQGTYDRIDDVFRTALQHTYNLSITGGDVKTNFYIGGDYTFQEATLKLEDFERYGLRINIDHSITNKLKIGTSNVISVNHRSNVKVGDGPAGFFQASLHTPTFLPIYKEDGSFNAAGAFNNHIAILENWDGGSKGFRVTNNFYAKYEILNVLSFKSSWSNDRNSGHDTYYYSPLISQGYPDGAAESQVGISNRFSTEQTLNYLQSFAKHTVSAYAGWAYLKNTSENVSVSGKNFASDAFKRVASTATQSGSASGSGSGLISYFGGVNYSYANRYSVDATVRRDASSQLGADNRAGYFPSIGVSWNPINEVFFPKSDIINDLRLKGSYGLVGNISGGNAHLGLWSGGSVYDGQPGLAPSQLGNPALKWESTRQWNVGINTSLLKNRLDIELNYYDKFTYGLLLNEALPGKTGFSSVTKNSGEISNKGYEFSLTSLNVRGKKYSWRTIFTASRNINKIVKLPVEQLNASYGSIAREGYPLHSFFLYDYKGVDPVTGDAVYDDWTGPDGKPDGVIREEDKKIFGNAWPLVEGILKNTLTYKNVVLDFSFYYKYKYQVFNYTRSFLESGGTRTLSRSIQKSSVNYWKEENKDTYKINGGGLITEVLPRPKSTKNPDGSTNYEQRSTRNLEDGSFIRLQNVTLSYTIPRTLSSRLKIQQARLNVTGTNLLLLTKYTGPDPEVNAGSGIVQGLDFGTPPHPKTVLFGIDITF</sequence>
<name>A0A5J4SU71_9ZZZZ</name>
<evidence type="ECO:0000256" key="5">
    <source>
        <dbReference type="ARBA" id="ARBA00023237"/>
    </source>
</evidence>
<dbReference type="PROSITE" id="PS52016">
    <property type="entry name" value="TONB_DEPENDENT_REC_3"/>
    <property type="match status" value="1"/>
</dbReference>
<organism evidence="7">
    <name type="scientific">termite gut metagenome</name>
    <dbReference type="NCBI Taxonomy" id="433724"/>
    <lineage>
        <taxon>unclassified sequences</taxon>
        <taxon>metagenomes</taxon>
        <taxon>organismal metagenomes</taxon>
    </lineage>
</organism>
<comment type="caution">
    <text evidence="7">The sequence shown here is derived from an EMBL/GenBank/DDBJ whole genome shotgun (WGS) entry which is preliminary data.</text>
</comment>
<evidence type="ECO:0000256" key="4">
    <source>
        <dbReference type="ARBA" id="ARBA00023136"/>
    </source>
</evidence>
<gene>
    <name evidence="7" type="ORF">EZS27_003869</name>
</gene>
<evidence type="ECO:0000256" key="1">
    <source>
        <dbReference type="ARBA" id="ARBA00004571"/>
    </source>
</evidence>
<proteinExistence type="predicted"/>
<reference evidence="7" key="1">
    <citation type="submission" date="2019-03" db="EMBL/GenBank/DDBJ databases">
        <title>Single cell metagenomics reveals metabolic interactions within the superorganism composed of flagellate Streblomastix strix and complex community of Bacteroidetes bacteria on its surface.</title>
        <authorList>
            <person name="Treitli S.C."/>
            <person name="Kolisko M."/>
            <person name="Husnik F."/>
            <person name="Keeling P."/>
            <person name="Hampl V."/>
        </authorList>
    </citation>
    <scope>NUCLEOTIDE SEQUENCE</scope>
    <source>
        <strain evidence="7">STM</strain>
    </source>
</reference>
<keyword evidence="7" id="KW-0675">Receptor</keyword>
<dbReference type="InterPro" id="IPR012910">
    <property type="entry name" value="Plug_dom"/>
</dbReference>
<evidence type="ECO:0000256" key="2">
    <source>
        <dbReference type="ARBA" id="ARBA00022448"/>
    </source>
</evidence>
<dbReference type="InterPro" id="IPR037066">
    <property type="entry name" value="Plug_dom_sf"/>
</dbReference>
<evidence type="ECO:0000256" key="3">
    <source>
        <dbReference type="ARBA" id="ARBA00022692"/>
    </source>
</evidence>
<dbReference type="InterPro" id="IPR036942">
    <property type="entry name" value="Beta-barrel_TonB_sf"/>
</dbReference>
<keyword evidence="5" id="KW-0998">Cell outer membrane</keyword>
<dbReference type="Gene3D" id="2.40.170.20">
    <property type="entry name" value="TonB-dependent receptor, beta-barrel domain"/>
    <property type="match status" value="1"/>
</dbReference>
<keyword evidence="3" id="KW-0812">Transmembrane</keyword>
<dbReference type="SUPFAM" id="SSF56935">
    <property type="entry name" value="Porins"/>
    <property type="match status" value="1"/>
</dbReference>
<evidence type="ECO:0000313" key="7">
    <source>
        <dbReference type="EMBL" id="KAA6348725.1"/>
    </source>
</evidence>
<dbReference type="InterPro" id="IPR008969">
    <property type="entry name" value="CarboxyPept-like_regulatory"/>
</dbReference>
<protein>
    <submittedName>
        <fullName evidence="7">TonB-dependent receptor SusC</fullName>
    </submittedName>
</protein>